<sequence length="389" mass="43447">MALIPNELVAAILDELDRDYTSLKRCSVVSTAFCSPSQRHLFRSIWIHRGDWHAYTVAQQAVHRGTTTPAGTIIGAHSLFQRSPHLASYIRDLAIDLPNAGDEDITLKHVLRTMPNLERLLISGMTVPWGDLSPGLRSVILSILAQPTLDRLHLLNMRSVPVSVLLRMLPSMRALSIHRTTFRDDSPEILELPLTSRLEHITISTNMRSTYKLILPHTPGLTNVTKAHIFIDFFSCMGPEKLLAGLGGTLQHLVLDCDRLYYPFSLPLLPVLRAVELRVSNGSKRCMPDGLAGTLAGLPRVPLKIVFGISDRPFEQGWDEESSFPGIADWKLEDIHCELLFQDEDDPATLSMRDAAFGHFCVAIRNAMPGFHVRLSRVDNDLSYVARLP</sequence>
<dbReference type="InterPro" id="IPR032675">
    <property type="entry name" value="LRR_dom_sf"/>
</dbReference>
<reference evidence="1" key="1">
    <citation type="submission" date="2023-03" db="EMBL/GenBank/DDBJ databases">
        <title>Massive genome expansion in bonnet fungi (Mycena s.s.) driven by repeated elements and novel gene families across ecological guilds.</title>
        <authorList>
            <consortium name="Lawrence Berkeley National Laboratory"/>
            <person name="Harder C.B."/>
            <person name="Miyauchi S."/>
            <person name="Viragh M."/>
            <person name="Kuo A."/>
            <person name="Thoen E."/>
            <person name="Andreopoulos B."/>
            <person name="Lu D."/>
            <person name="Skrede I."/>
            <person name="Drula E."/>
            <person name="Henrissat B."/>
            <person name="Morin E."/>
            <person name="Kohler A."/>
            <person name="Barry K."/>
            <person name="LaButti K."/>
            <person name="Morin E."/>
            <person name="Salamov A."/>
            <person name="Lipzen A."/>
            <person name="Mereny Z."/>
            <person name="Hegedus B."/>
            <person name="Baldrian P."/>
            <person name="Stursova M."/>
            <person name="Weitz H."/>
            <person name="Taylor A."/>
            <person name="Grigoriev I.V."/>
            <person name="Nagy L.G."/>
            <person name="Martin F."/>
            <person name="Kauserud H."/>
        </authorList>
    </citation>
    <scope>NUCLEOTIDE SEQUENCE</scope>
    <source>
        <strain evidence="1">CBHHK067</strain>
    </source>
</reference>
<dbReference type="Gene3D" id="3.80.10.10">
    <property type="entry name" value="Ribonuclease Inhibitor"/>
    <property type="match status" value="1"/>
</dbReference>
<evidence type="ECO:0000313" key="2">
    <source>
        <dbReference type="Proteomes" id="UP001221757"/>
    </source>
</evidence>
<dbReference type="AlphaFoldDB" id="A0AAD7AZ02"/>
<proteinExistence type="predicted"/>
<dbReference type="SUPFAM" id="SSF52047">
    <property type="entry name" value="RNI-like"/>
    <property type="match status" value="1"/>
</dbReference>
<protein>
    <recommendedName>
        <fullName evidence="3">F-box domain-containing protein</fullName>
    </recommendedName>
</protein>
<dbReference type="EMBL" id="JARKIE010001183">
    <property type="protein sequence ID" value="KAJ7604928.1"/>
    <property type="molecule type" value="Genomic_DNA"/>
</dbReference>
<dbReference type="Proteomes" id="UP001221757">
    <property type="component" value="Unassembled WGS sequence"/>
</dbReference>
<name>A0AAD7AZ02_MYCRO</name>
<organism evidence="1 2">
    <name type="scientific">Mycena rosella</name>
    <name type="common">Pink bonnet</name>
    <name type="synonym">Agaricus rosellus</name>
    <dbReference type="NCBI Taxonomy" id="1033263"/>
    <lineage>
        <taxon>Eukaryota</taxon>
        <taxon>Fungi</taxon>
        <taxon>Dikarya</taxon>
        <taxon>Basidiomycota</taxon>
        <taxon>Agaricomycotina</taxon>
        <taxon>Agaricomycetes</taxon>
        <taxon>Agaricomycetidae</taxon>
        <taxon>Agaricales</taxon>
        <taxon>Marasmiineae</taxon>
        <taxon>Mycenaceae</taxon>
        <taxon>Mycena</taxon>
    </lineage>
</organism>
<keyword evidence="2" id="KW-1185">Reference proteome</keyword>
<evidence type="ECO:0000313" key="1">
    <source>
        <dbReference type="EMBL" id="KAJ7604928.1"/>
    </source>
</evidence>
<accession>A0AAD7AZ02</accession>
<evidence type="ECO:0008006" key="3">
    <source>
        <dbReference type="Google" id="ProtNLM"/>
    </source>
</evidence>
<gene>
    <name evidence="1" type="ORF">B0H17DRAFT_64366</name>
</gene>
<comment type="caution">
    <text evidence="1">The sequence shown here is derived from an EMBL/GenBank/DDBJ whole genome shotgun (WGS) entry which is preliminary data.</text>
</comment>